<accession>F8NVZ4</accession>
<dbReference type="AlphaFoldDB" id="F8NVZ4"/>
<proteinExistence type="predicted"/>
<dbReference type="EMBL" id="GL945434">
    <property type="protein sequence ID" value="EGO24928.1"/>
    <property type="molecule type" value="Genomic_DNA"/>
</dbReference>
<evidence type="ECO:0000313" key="1">
    <source>
        <dbReference type="EMBL" id="EGO24928.1"/>
    </source>
</evidence>
<dbReference type="GeneID" id="18811459"/>
<dbReference type="Proteomes" id="UP000008064">
    <property type="component" value="Unassembled WGS sequence"/>
</dbReference>
<organism>
    <name type="scientific">Serpula lacrymans var. lacrymans (strain S7.9)</name>
    <name type="common">Dry rot fungus</name>
    <dbReference type="NCBI Taxonomy" id="578457"/>
    <lineage>
        <taxon>Eukaryota</taxon>
        <taxon>Fungi</taxon>
        <taxon>Dikarya</taxon>
        <taxon>Basidiomycota</taxon>
        <taxon>Agaricomycotina</taxon>
        <taxon>Agaricomycetes</taxon>
        <taxon>Agaricomycetidae</taxon>
        <taxon>Boletales</taxon>
        <taxon>Coniophorineae</taxon>
        <taxon>Serpulaceae</taxon>
        <taxon>Serpula</taxon>
    </lineage>
</organism>
<reference evidence="1" key="1">
    <citation type="submission" date="2011-04" db="EMBL/GenBank/DDBJ databases">
        <title>Evolution of plant cell wall degrading machinery underlies the functional diversity of forest fungi.</title>
        <authorList>
            <consortium name="US DOE Joint Genome Institute (JGI-PGF)"/>
            <person name="Eastwood D.C."/>
            <person name="Floudas D."/>
            <person name="Binder M."/>
            <person name="Majcherczyk A."/>
            <person name="Schneider P."/>
            <person name="Aerts A."/>
            <person name="Asiegbu F.O."/>
            <person name="Baker S.E."/>
            <person name="Barry K."/>
            <person name="Bendiksby M."/>
            <person name="Blumentritt M."/>
            <person name="Coutinho P.M."/>
            <person name="Cullen D."/>
            <person name="Cullen D."/>
            <person name="Gathman A."/>
            <person name="Goodell B."/>
            <person name="Henrissat B."/>
            <person name="Ihrmark K."/>
            <person name="Kauserud H."/>
            <person name="Kohler A."/>
            <person name="LaButti K."/>
            <person name="Lapidus A."/>
            <person name="Lavin J.L."/>
            <person name="Lee Y.-H."/>
            <person name="Lindquist E."/>
            <person name="Lilly W."/>
            <person name="Lucas S."/>
            <person name="Morin E."/>
            <person name="Murat C."/>
            <person name="Oguiza J.A."/>
            <person name="Park J."/>
            <person name="Pisabarro A.G."/>
            <person name="Riley R."/>
            <person name="Rosling A."/>
            <person name="Salamov A."/>
            <person name="Schmidt O."/>
            <person name="Schmutz J."/>
            <person name="Skrede I."/>
            <person name="Stenlid J."/>
            <person name="Wiebenga A."/>
            <person name="Xie X."/>
            <person name="Kues U."/>
            <person name="Hibbett D.S."/>
            <person name="Hoffmeister D."/>
            <person name="Hogberg N."/>
            <person name="Martin F."/>
            <person name="Grigoriev I.V."/>
            <person name="Watkinson S.C."/>
        </authorList>
    </citation>
    <scope>NUCLEOTIDE SEQUENCE</scope>
    <source>
        <strain evidence="1">S7.9</strain>
    </source>
</reference>
<dbReference type="KEGG" id="sla:SERLADRAFT_390915"/>
<dbReference type="RefSeq" id="XP_007318947.1">
    <property type="nucleotide sequence ID" value="XM_007318885.1"/>
</dbReference>
<dbReference type="HOGENOM" id="CLU_2795551_0_0_1"/>
<name>F8NVZ4_SERL9</name>
<sequence length="68" mass="7754">MEKAGQDCQEHGYCQLLNSKVRSDQRLTDILARVHRGLRVIEKGIVFVGVEAIPTIGRNSQPHLHYRD</sequence>
<protein>
    <submittedName>
        <fullName evidence="1">Uncharacterized protein</fullName>
    </submittedName>
</protein>
<gene>
    <name evidence="1" type="ORF">SERLADRAFT_390915</name>
</gene>